<dbReference type="Proteomes" id="UP000013750">
    <property type="component" value="Unassembled WGS sequence"/>
</dbReference>
<evidence type="ECO:0000313" key="1">
    <source>
        <dbReference type="EMBL" id="EOI58508.1"/>
    </source>
</evidence>
<protein>
    <submittedName>
        <fullName evidence="1">Uncharacterized protein</fullName>
    </submittedName>
</protein>
<keyword evidence="4" id="KW-1185">Reference proteome</keyword>
<evidence type="ECO:0000313" key="2">
    <source>
        <dbReference type="EMBL" id="EOW79640.1"/>
    </source>
</evidence>
<evidence type="ECO:0000313" key="4">
    <source>
        <dbReference type="Proteomes" id="UP000014160"/>
    </source>
</evidence>
<dbReference type="PATRIC" id="fig|1158614.3.peg.597"/>
<dbReference type="AlphaFoldDB" id="R2XVE9"/>
<dbReference type="EMBL" id="AJDQ01000003">
    <property type="protein sequence ID" value="EOI58508.1"/>
    <property type="molecule type" value="Genomic_DNA"/>
</dbReference>
<name>R2XVE9_9ENTE</name>
<organism evidence="1 3">
    <name type="scientific">Enterococcus gilvus ATCC BAA-350</name>
    <dbReference type="NCBI Taxonomy" id="1158614"/>
    <lineage>
        <taxon>Bacteria</taxon>
        <taxon>Bacillati</taxon>
        <taxon>Bacillota</taxon>
        <taxon>Bacilli</taxon>
        <taxon>Lactobacillales</taxon>
        <taxon>Enterococcaceae</taxon>
        <taxon>Enterococcus</taxon>
    </lineage>
</organism>
<gene>
    <name evidence="2" type="ORF">I592_03780</name>
    <name evidence="1" type="ORF">UKC_00581</name>
</gene>
<sequence>MDDKSLFYSSDELFTINEDTQEIESLLYSEDYLYYSRSERAPFVIFEEELRRLNNYLVFLLESSNQQKQEEIDSYSEIEWGNDFLGEGEVELGKSEIELSWLFNINHTLFPLGLTLILSFLESCLFDLSNWIDPESSRKVKRNKNESYLKILSQSLDTELVFSERLAKCRKLRNKFVHNQLEYNEIHEQDLRFAIDEVVKILFELEEAMIDCGRLEIG</sequence>
<dbReference type="EMBL" id="ASWH01000002">
    <property type="protein sequence ID" value="EOW79640.1"/>
    <property type="molecule type" value="Genomic_DNA"/>
</dbReference>
<reference evidence="1 3" key="1">
    <citation type="submission" date="2013-02" db="EMBL/GenBank/DDBJ databases">
        <title>The Genome Sequence of Enterococcus gilvus ATCC BAA-350.</title>
        <authorList>
            <consortium name="The Broad Institute Genome Sequencing Platform"/>
            <consortium name="The Broad Institute Genome Sequencing Center for Infectious Disease"/>
            <person name="Earl A.M."/>
            <person name="Gilmore M.S."/>
            <person name="Lebreton F."/>
            <person name="Walker B."/>
            <person name="Young S.K."/>
            <person name="Zeng Q."/>
            <person name="Gargeya S."/>
            <person name="Fitzgerald M."/>
            <person name="Haas B."/>
            <person name="Abouelleil A."/>
            <person name="Alvarado L."/>
            <person name="Arachchi H.M."/>
            <person name="Berlin A.M."/>
            <person name="Chapman S.B."/>
            <person name="Dewar J."/>
            <person name="Goldberg J."/>
            <person name="Griggs A."/>
            <person name="Gujja S."/>
            <person name="Hansen M."/>
            <person name="Howarth C."/>
            <person name="Imamovic A."/>
            <person name="Larimer J."/>
            <person name="McCowan C."/>
            <person name="Murphy C."/>
            <person name="Neiman D."/>
            <person name="Pearson M."/>
            <person name="Priest M."/>
            <person name="Roberts A."/>
            <person name="Saif S."/>
            <person name="Shea T."/>
            <person name="Sisk P."/>
            <person name="Sykes S."/>
            <person name="Wortman J."/>
            <person name="Nusbaum C."/>
            <person name="Birren B."/>
        </authorList>
    </citation>
    <scope>NUCLEOTIDE SEQUENCE [LARGE SCALE GENOMIC DNA]</scope>
    <source>
        <strain evidence="1 3">ATCC BAA-350</strain>
    </source>
</reference>
<reference evidence="2 4" key="2">
    <citation type="submission" date="2013-03" db="EMBL/GenBank/DDBJ databases">
        <title>The Genome Sequence of Enterococcus gilvus ATCC BAA-350 (PacBio/Illumina hybrid assembly).</title>
        <authorList>
            <consortium name="The Broad Institute Genomics Platform"/>
            <consortium name="The Broad Institute Genome Sequencing Center for Infectious Disease"/>
            <person name="Earl A."/>
            <person name="Russ C."/>
            <person name="Gilmore M."/>
            <person name="Surin D."/>
            <person name="Walker B."/>
            <person name="Young S."/>
            <person name="Zeng Q."/>
            <person name="Gargeya S."/>
            <person name="Fitzgerald M."/>
            <person name="Haas B."/>
            <person name="Abouelleil A."/>
            <person name="Allen A.W."/>
            <person name="Alvarado L."/>
            <person name="Arachchi H.M."/>
            <person name="Berlin A.M."/>
            <person name="Chapman S.B."/>
            <person name="Gainer-Dewar J."/>
            <person name="Goldberg J."/>
            <person name="Griggs A."/>
            <person name="Gujja S."/>
            <person name="Hansen M."/>
            <person name="Howarth C."/>
            <person name="Imamovic A."/>
            <person name="Ireland A."/>
            <person name="Larimer J."/>
            <person name="McCowan C."/>
            <person name="Murphy C."/>
            <person name="Pearson M."/>
            <person name="Poon T.W."/>
            <person name="Priest M."/>
            <person name="Roberts A."/>
            <person name="Saif S."/>
            <person name="Shea T."/>
            <person name="Sisk P."/>
            <person name="Sykes S."/>
            <person name="Wortman J."/>
            <person name="Nusbaum C."/>
            <person name="Birren B."/>
        </authorList>
    </citation>
    <scope>NUCLEOTIDE SEQUENCE [LARGE SCALE GENOMIC DNA]</scope>
    <source>
        <strain evidence="2 4">ATCC BAA-350</strain>
    </source>
</reference>
<dbReference type="HOGENOM" id="CLU_1265320_0_0_9"/>
<dbReference type="RefSeq" id="WP_010779030.1">
    <property type="nucleotide sequence ID" value="NZ_ASWH01000002.1"/>
</dbReference>
<evidence type="ECO:0000313" key="3">
    <source>
        <dbReference type="Proteomes" id="UP000013750"/>
    </source>
</evidence>
<dbReference type="Proteomes" id="UP000014160">
    <property type="component" value="Unassembled WGS sequence"/>
</dbReference>
<proteinExistence type="predicted"/>
<comment type="caution">
    <text evidence="1">The sequence shown here is derived from an EMBL/GenBank/DDBJ whole genome shotgun (WGS) entry which is preliminary data.</text>
</comment>
<accession>R2XVE9</accession>